<dbReference type="InterPro" id="IPR027417">
    <property type="entry name" value="P-loop_NTPase"/>
</dbReference>
<dbReference type="InterPro" id="IPR014016">
    <property type="entry name" value="UvrD-like_ATP-bd"/>
</dbReference>
<dbReference type="Pfam" id="PF00580">
    <property type="entry name" value="UvrD-helicase"/>
    <property type="match status" value="1"/>
</dbReference>
<accession>A0A0F9JL17</accession>
<keyword evidence="4" id="KW-0067">ATP-binding</keyword>
<dbReference type="PROSITE" id="PS51198">
    <property type="entry name" value="UVRD_HELICASE_ATP_BIND"/>
    <property type="match status" value="1"/>
</dbReference>
<dbReference type="InterPro" id="IPR000212">
    <property type="entry name" value="DNA_helicase_UvrD/REP"/>
</dbReference>
<evidence type="ECO:0000256" key="2">
    <source>
        <dbReference type="ARBA" id="ARBA00022801"/>
    </source>
</evidence>
<dbReference type="EMBL" id="LAZR01017621">
    <property type="protein sequence ID" value="KKL99662.1"/>
    <property type="molecule type" value="Genomic_DNA"/>
</dbReference>
<organism evidence="7">
    <name type="scientific">marine sediment metagenome</name>
    <dbReference type="NCBI Taxonomy" id="412755"/>
    <lineage>
        <taxon>unclassified sequences</taxon>
        <taxon>metagenomes</taxon>
        <taxon>ecological metagenomes</taxon>
    </lineage>
</organism>
<feature type="compositionally biased region" description="Polar residues" evidence="5">
    <location>
        <begin position="1"/>
        <end position="12"/>
    </location>
</feature>
<evidence type="ECO:0000256" key="1">
    <source>
        <dbReference type="ARBA" id="ARBA00022741"/>
    </source>
</evidence>
<keyword evidence="2" id="KW-0378">Hydrolase</keyword>
<dbReference type="GO" id="GO:0016787">
    <property type="term" value="F:hydrolase activity"/>
    <property type="evidence" value="ECO:0007669"/>
    <property type="project" value="UniProtKB-KW"/>
</dbReference>
<feature type="domain" description="UvrD-like helicase ATP-binding" evidence="6">
    <location>
        <begin position="1"/>
        <end position="275"/>
    </location>
</feature>
<keyword evidence="1" id="KW-0547">Nucleotide-binding</keyword>
<dbReference type="GO" id="GO:0005524">
    <property type="term" value="F:ATP binding"/>
    <property type="evidence" value="ECO:0007669"/>
    <property type="project" value="UniProtKB-KW"/>
</dbReference>
<feature type="region of interest" description="Disordered" evidence="5">
    <location>
        <begin position="1"/>
        <end position="22"/>
    </location>
</feature>
<comment type="caution">
    <text evidence="7">The sequence shown here is derived from an EMBL/GenBank/DDBJ whole genome shotgun (WGS) entry which is preliminary data.</text>
</comment>
<name>A0A0F9JL17_9ZZZZ</name>
<dbReference type="GO" id="GO:0003677">
    <property type="term" value="F:DNA binding"/>
    <property type="evidence" value="ECO:0007669"/>
    <property type="project" value="InterPro"/>
</dbReference>
<dbReference type="PANTHER" id="PTHR11070">
    <property type="entry name" value="UVRD / RECB / PCRA DNA HELICASE FAMILY MEMBER"/>
    <property type="match status" value="1"/>
</dbReference>
<evidence type="ECO:0000259" key="6">
    <source>
        <dbReference type="PROSITE" id="PS51198"/>
    </source>
</evidence>
<keyword evidence="3" id="KW-0347">Helicase</keyword>
<dbReference type="SUPFAM" id="SSF52540">
    <property type="entry name" value="P-loop containing nucleoside triphosphate hydrolases"/>
    <property type="match status" value="1"/>
</dbReference>
<evidence type="ECO:0000256" key="3">
    <source>
        <dbReference type="ARBA" id="ARBA00022806"/>
    </source>
</evidence>
<dbReference type="GO" id="GO:0000725">
    <property type="term" value="P:recombinational repair"/>
    <property type="evidence" value="ECO:0007669"/>
    <property type="project" value="TreeGrafter"/>
</dbReference>
<dbReference type="Gene3D" id="3.40.50.300">
    <property type="entry name" value="P-loop containing nucleotide triphosphate hydrolases"/>
    <property type="match status" value="1"/>
</dbReference>
<proteinExistence type="predicted"/>
<protein>
    <recommendedName>
        <fullName evidence="6">UvrD-like helicase ATP-binding domain-containing protein</fullName>
    </recommendedName>
</protein>
<sequence>MPTHRSQSTQPKQHLIFGPPGTGKTTRLLEIVTAATKHGVPSDRIGYLAFTKRAAQEARGRARLPGSAPWFRTIHSLCFSSTRMTRQRMIGRDNWRDFERAYGLQLGRAVGYEPSVEDDGLGAMLLHLYDQARIRGQTLRQRYEEAMPEDVTMGEVEIFAKLYGQYKLSHGVFDFTDLLRLYMADPTALPPRLDLLIVDEAQDLSSLQWQVVERTIRLSGAKEVYVAGDDDQAIFRWAGADAERFLALRGTRETLSRSYRVPPAIYKLATNVVDRIHRRQPKEWAPRRGDDGSVGHIVDANDVDYSEGEWLILARDNYLLNSVVEELKNNGILYIRNFAPALPPGAMEGIRSWERIRKGCPKRGDRNAAQKQQTQAAQKKYIGATKLPPWYEALDRLTSRDVAYLRSALRRG</sequence>
<dbReference type="PANTHER" id="PTHR11070:SF2">
    <property type="entry name" value="ATP-DEPENDENT DNA HELICASE SRS2"/>
    <property type="match status" value="1"/>
</dbReference>
<feature type="non-terminal residue" evidence="7">
    <location>
        <position position="412"/>
    </location>
</feature>
<evidence type="ECO:0000256" key="4">
    <source>
        <dbReference type="ARBA" id="ARBA00022840"/>
    </source>
</evidence>
<dbReference type="AlphaFoldDB" id="A0A0F9JL17"/>
<gene>
    <name evidence="7" type="ORF">LCGC14_1812200</name>
</gene>
<dbReference type="GO" id="GO:0043138">
    <property type="term" value="F:3'-5' DNA helicase activity"/>
    <property type="evidence" value="ECO:0007669"/>
    <property type="project" value="TreeGrafter"/>
</dbReference>
<reference evidence="7" key="1">
    <citation type="journal article" date="2015" name="Nature">
        <title>Complex archaea that bridge the gap between prokaryotes and eukaryotes.</title>
        <authorList>
            <person name="Spang A."/>
            <person name="Saw J.H."/>
            <person name="Jorgensen S.L."/>
            <person name="Zaremba-Niedzwiedzka K."/>
            <person name="Martijn J."/>
            <person name="Lind A.E."/>
            <person name="van Eijk R."/>
            <person name="Schleper C."/>
            <person name="Guy L."/>
            <person name="Ettema T.J."/>
        </authorList>
    </citation>
    <scope>NUCLEOTIDE SEQUENCE</scope>
</reference>
<evidence type="ECO:0000313" key="7">
    <source>
        <dbReference type="EMBL" id="KKL99662.1"/>
    </source>
</evidence>
<evidence type="ECO:0000256" key="5">
    <source>
        <dbReference type="SAM" id="MobiDB-lite"/>
    </source>
</evidence>